<reference evidence="2 3" key="1">
    <citation type="submission" date="2020-08" db="EMBL/GenBank/DDBJ databases">
        <title>Genomic Encyclopedia of Type Strains, Phase IV (KMG-IV): sequencing the most valuable type-strain genomes for metagenomic binning, comparative biology and taxonomic classification.</title>
        <authorList>
            <person name="Goeker M."/>
        </authorList>
    </citation>
    <scope>NUCLEOTIDE SEQUENCE [LARGE SCALE GENOMIC DNA]</scope>
    <source>
        <strain evidence="2 3">DSM 27471</strain>
    </source>
</reference>
<dbReference type="EMBL" id="JACHYB010000002">
    <property type="protein sequence ID" value="MBB3187973.1"/>
    <property type="molecule type" value="Genomic_DNA"/>
</dbReference>
<gene>
    <name evidence="2" type="ORF">FHX64_002171</name>
</gene>
<organism evidence="2 3">
    <name type="scientific">Microbacter margulisiae</name>
    <dbReference type="NCBI Taxonomy" id="1350067"/>
    <lineage>
        <taxon>Bacteria</taxon>
        <taxon>Pseudomonadati</taxon>
        <taxon>Bacteroidota</taxon>
        <taxon>Bacteroidia</taxon>
        <taxon>Bacteroidales</taxon>
        <taxon>Porphyromonadaceae</taxon>
        <taxon>Microbacter</taxon>
    </lineage>
</organism>
<accession>A0A7W5DSK8</accession>
<protein>
    <submittedName>
        <fullName evidence="2">Uncharacterized protein</fullName>
    </submittedName>
</protein>
<dbReference type="AlphaFoldDB" id="A0A7W5DSK8"/>
<evidence type="ECO:0000313" key="2">
    <source>
        <dbReference type="EMBL" id="MBB3187973.1"/>
    </source>
</evidence>
<dbReference type="Proteomes" id="UP000544222">
    <property type="component" value="Unassembled WGS sequence"/>
</dbReference>
<keyword evidence="1" id="KW-1133">Transmembrane helix</keyword>
<name>A0A7W5DSK8_9PORP</name>
<comment type="caution">
    <text evidence="2">The sequence shown here is derived from an EMBL/GenBank/DDBJ whole genome shotgun (WGS) entry which is preliminary data.</text>
</comment>
<evidence type="ECO:0000313" key="3">
    <source>
        <dbReference type="Proteomes" id="UP000544222"/>
    </source>
</evidence>
<sequence>MNLSIYVFFDMNFCKIKILIINLLTIMYQVYKRFTIYCVELFDVEFNDSDLFTEKRD</sequence>
<keyword evidence="1" id="KW-0472">Membrane</keyword>
<keyword evidence="3" id="KW-1185">Reference proteome</keyword>
<feature type="transmembrane region" description="Helical" evidence="1">
    <location>
        <begin position="6"/>
        <end position="28"/>
    </location>
</feature>
<evidence type="ECO:0000256" key="1">
    <source>
        <dbReference type="SAM" id="Phobius"/>
    </source>
</evidence>
<keyword evidence="1" id="KW-0812">Transmembrane</keyword>
<proteinExistence type="predicted"/>